<dbReference type="Proteomes" id="UP000254029">
    <property type="component" value="Unassembled WGS sequence"/>
</dbReference>
<feature type="domain" description="Solute-binding protein family 3/N-terminal" evidence="2">
    <location>
        <begin position="75"/>
        <end position="312"/>
    </location>
</feature>
<name>A0AAX2M9K2_CHRVL</name>
<evidence type="ECO:0000256" key="1">
    <source>
        <dbReference type="ARBA" id="ARBA00022729"/>
    </source>
</evidence>
<evidence type="ECO:0000313" key="3">
    <source>
        <dbReference type="EMBL" id="SUX33255.1"/>
    </source>
</evidence>
<dbReference type="PANTHER" id="PTHR35936:SF35">
    <property type="entry name" value="L-CYSTINE-BINDING PROTEIN TCYJ"/>
    <property type="match status" value="1"/>
</dbReference>
<organism evidence="3 4">
    <name type="scientific">Chromobacterium violaceum</name>
    <dbReference type="NCBI Taxonomy" id="536"/>
    <lineage>
        <taxon>Bacteria</taxon>
        <taxon>Pseudomonadati</taxon>
        <taxon>Pseudomonadota</taxon>
        <taxon>Betaproteobacteria</taxon>
        <taxon>Neisseriales</taxon>
        <taxon>Chromobacteriaceae</taxon>
        <taxon>Chromobacterium</taxon>
    </lineage>
</organism>
<protein>
    <submittedName>
        <fullName evidence="3">L-cystine-binding protein tcyA</fullName>
    </submittedName>
</protein>
<dbReference type="EMBL" id="UIGR01000001">
    <property type="protein sequence ID" value="SUX33255.1"/>
    <property type="molecule type" value="Genomic_DNA"/>
</dbReference>
<reference evidence="3 4" key="1">
    <citation type="submission" date="2018-06" db="EMBL/GenBank/DDBJ databases">
        <authorList>
            <consortium name="Pathogen Informatics"/>
            <person name="Doyle S."/>
        </authorList>
    </citation>
    <scope>NUCLEOTIDE SEQUENCE [LARGE SCALE GENOMIC DNA]</scope>
    <source>
        <strain evidence="3 4">NCTC8684</strain>
    </source>
</reference>
<proteinExistence type="predicted"/>
<gene>
    <name evidence="3" type="primary">tcyA_2</name>
    <name evidence="3" type="ORF">NCTC8684_02345</name>
</gene>
<dbReference type="SUPFAM" id="SSF53850">
    <property type="entry name" value="Periplasmic binding protein-like II"/>
    <property type="match status" value="1"/>
</dbReference>
<comment type="caution">
    <text evidence="3">The sequence shown here is derived from an EMBL/GenBank/DDBJ whole genome shotgun (WGS) entry which is preliminary data.</text>
</comment>
<dbReference type="AlphaFoldDB" id="A0AAX2M9K2"/>
<dbReference type="Pfam" id="PF00497">
    <property type="entry name" value="SBP_bac_3"/>
    <property type="match status" value="1"/>
</dbReference>
<sequence>MRSLPRLLFTMPQPCCKCKKTIKPPLDIGSIAGERRIKWNMHTSETIMRRALSALLLCLLLPHGPASAEEPDRSPVRICDDGDEWPPYTYYRRTNGEPTAEITGFSVEVIGAILGKHGIPFTIALPPWKRCLASIEAGENYVMALSASKNPDRERRFLFSMPYYQTHYYVFYAKDRFPQGLKLGSQADLNRYRLGGIKGYAYSNLGTVDKDRMVRAASYPELVKMMKAGRLDVFAEDYEVMAGLASIGTLDIIGDPSIGRAPLPGANANPFHMIFSRKNPRGEALRQLIDSELEAMRRSGQLAKLLAKYVKR</sequence>
<evidence type="ECO:0000259" key="2">
    <source>
        <dbReference type="SMART" id="SM00062"/>
    </source>
</evidence>
<dbReference type="Gene3D" id="3.40.190.10">
    <property type="entry name" value="Periplasmic binding protein-like II"/>
    <property type="match status" value="2"/>
</dbReference>
<evidence type="ECO:0000313" key="4">
    <source>
        <dbReference type="Proteomes" id="UP000254029"/>
    </source>
</evidence>
<dbReference type="InterPro" id="IPR001638">
    <property type="entry name" value="Solute-binding_3/MltF_N"/>
</dbReference>
<dbReference type="PANTHER" id="PTHR35936">
    <property type="entry name" value="MEMBRANE-BOUND LYTIC MUREIN TRANSGLYCOSYLASE F"/>
    <property type="match status" value="1"/>
</dbReference>
<accession>A0AAX2M9K2</accession>
<dbReference type="SMART" id="SM00062">
    <property type="entry name" value="PBPb"/>
    <property type="match status" value="1"/>
</dbReference>
<keyword evidence="1" id="KW-0732">Signal</keyword>